<keyword evidence="8" id="KW-1185">Reference proteome</keyword>
<evidence type="ECO:0000256" key="1">
    <source>
        <dbReference type="ARBA" id="ARBA00012386"/>
    </source>
</evidence>
<dbReference type="eggNOG" id="ENOG502QRX3">
    <property type="taxonomic scope" value="Eukaryota"/>
</dbReference>
<keyword evidence="2" id="KW-0808">Transferase</keyword>
<accession>W1P240</accession>
<evidence type="ECO:0000256" key="5">
    <source>
        <dbReference type="ARBA" id="ARBA00048718"/>
    </source>
</evidence>
<dbReference type="Gramene" id="ERN01025">
    <property type="protein sequence ID" value="ERN01025"/>
    <property type="gene ID" value="AMTR_s00002p00137000"/>
</dbReference>
<evidence type="ECO:0000259" key="6">
    <source>
        <dbReference type="SMART" id="SM01144"/>
    </source>
</evidence>
<evidence type="ECO:0000313" key="8">
    <source>
        <dbReference type="Proteomes" id="UP000017836"/>
    </source>
</evidence>
<dbReference type="GO" id="GO:0016432">
    <property type="term" value="F:tRNA-uridine aminocarboxypropyltransferase activity"/>
    <property type="evidence" value="ECO:0007669"/>
    <property type="project" value="UniProtKB-EC"/>
</dbReference>
<dbReference type="InterPro" id="IPR039262">
    <property type="entry name" value="DTWD2/TAPT"/>
</dbReference>
<evidence type="ECO:0000313" key="7">
    <source>
        <dbReference type="EMBL" id="ERN01025.1"/>
    </source>
</evidence>
<name>W1P240_AMBTC</name>
<evidence type="ECO:0000256" key="4">
    <source>
        <dbReference type="ARBA" id="ARBA00022694"/>
    </source>
</evidence>
<proteinExistence type="predicted"/>
<dbReference type="OMA" id="AQMSFGG"/>
<keyword evidence="3" id="KW-0949">S-adenosyl-L-methionine</keyword>
<gene>
    <name evidence="7" type="ORF">AMTR_s00002p00137000</name>
</gene>
<feature type="domain" description="DTW" evidence="6">
    <location>
        <begin position="102"/>
        <end position="333"/>
    </location>
</feature>
<keyword evidence="4" id="KW-0819">tRNA processing</keyword>
<dbReference type="GO" id="GO:0008033">
    <property type="term" value="P:tRNA processing"/>
    <property type="evidence" value="ECO:0007669"/>
    <property type="project" value="UniProtKB-KW"/>
</dbReference>
<dbReference type="PANTHER" id="PTHR21392:SF4">
    <property type="entry name" value="TRNA-URIDINE AMINOCARBOXYPROPYLTRANSFERASE"/>
    <property type="match status" value="1"/>
</dbReference>
<reference evidence="8" key="1">
    <citation type="journal article" date="2013" name="Science">
        <title>The Amborella genome and the evolution of flowering plants.</title>
        <authorList>
            <consortium name="Amborella Genome Project"/>
        </authorList>
    </citation>
    <scope>NUCLEOTIDE SEQUENCE [LARGE SCALE GENOMIC DNA]</scope>
</reference>
<dbReference type="STRING" id="13333.W1P240"/>
<dbReference type="Pfam" id="PF03942">
    <property type="entry name" value="DTW"/>
    <property type="match status" value="1"/>
</dbReference>
<sequence>MAPPPPPPPASRIGLSLEEWQGWGTSSPVPAMVNTIFDDLRALEREMDEPINFSGPRGKLQGEYKYMEDRKHREAYDAMTDSEEKLQFFSARQISCRLLGSRGYLCQKCWLASTDCMCSNIVNCSLWNGLRFWVYMHPKDFLRQNNTGKLLWQIFGVQSACLCLFGVREHEESMWSAFQFAGKCKVWCLYPDQHATTQSIEDIGFPNLLASSDSPATMMCQEQPVNFVLIDGTWNNSAAMFRRLKQRARIEWGTEDFPCLSFPNSTVSVMHKLRPQPSWDRTCTAAAAVQLLSELSHLPSLESKGLDKQAEALGNALVVLLDALINRRKRMGRSITRRERSNNNRSYQKHE</sequence>
<protein>
    <recommendedName>
        <fullName evidence="1">tRNA-uridine aminocarboxypropyltransferase</fullName>
        <ecNumber evidence="1">2.5.1.25</ecNumber>
    </recommendedName>
</protein>
<organism evidence="7 8">
    <name type="scientific">Amborella trichopoda</name>
    <dbReference type="NCBI Taxonomy" id="13333"/>
    <lineage>
        <taxon>Eukaryota</taxon>
        <taxon>Viridiplantae</taxon>
        <taxon>Streptophyta</taxon>
        <taxon>Embryophyta</taxon>
        <taxon>Tracheophyta</taxon>
        <taxon>Spermatophyta</taxon>
        <taxon>Magnoliopsida</taxon>
        <taxon>Amborellales</taxon>
        <taxon>Amborellaceae</taxon>
        <taxon>Amborella</taxon>
    </lineage>
</organism>
<dbReference type="EMBL" id="KI394767">
    <property type="protein sequence ID" value="ERN01025.1"/>
    <property type="molecule type" value="Genomic_DNA"/>
</dbReference>
<evidence type="ECO:0000256" key="2">
    <source>
        <dbReference type="ARBA" id="ARBA00022679"/>
    </source>
</evidence>
<dbReference type="HOGENOM" id="CLU_041610_0_0_1"/>
<dbReference type="SMART" id="SM01144">
    <property type="entry name" value="DTW"/>
    <property type="match status" value="1"/>
</dbReference>
<dbReference type="InterPro" id="IPR005636">
    <property type="entry name" value="DTW"/>
</dbReference>
<comment type="catalytic activity">
    <reaction evidence="5">
        <text>a uridine in tRNA + S-adenosyl-L-methionine = a 3-[(3S)-3-amino-3-carboxypropyl]uridine in tRNA + S-methyl-5'-thioadenosine + H(+)</text>
        <dbReference type="Rhea" id="RHEA:62432"/>
        <dbReference type="Rhea" id="RHEA-COMP:13339"/>
        <dbReference type="Rhea" id="RHEA-COMP:16092"/>
        <dbReference type="ChEBI" id="CHEBI:15378"/>
        <dbReference type="ChEBI" id="CHEBI:17509"/>
        <dbReference type="ChEBI" id="CHEBI:59789"/>
        <dbReference type="ChEBI" id="CHEBI:65315"/>
        <dbReference type="ChEBI" id="CHEBI:82930"/>
        <dbReference type="EC" id="2.5.1.25"/>
    </reaction>
</comment>
<dbReference type="EC" id="2.5.1.25" evidence="1"/>
<evidence type="ECO:0000256" key="3">
    <source>
        <dbReference type="ARBA" id="ARBA00022691"/>
    </source>
</evidence>
<dbReference type="AlphaFoldDB" id="W1P240"/>
<dbReference type="PANTHER" id="PTHR21392">
    <property type="entry name" value="TRNA-URIDINE AMINOCARBOXYPROPYLTRANSFERASE 2"/>
    <property type="match status" value="1"/>
</dbReference>
<dbReference type="Proteomes" id="UP000017836">
    <property type="component" value="Unassembled WGS sequence"/>
</dbReference>